<dbReference type="PROSITE" id="PS50158">
    <property type="entry name" value="ZF_CCHC"/>
    <property type="match status" value="1"/>
</dbReference>
<dbReference type="Pfam" id="PF00098">
    <property type="entry name" value="zf-CCHC"/>
    <property type="match status" value="1"/>
</dbReference>
<feature type="compositionally biased region" description="Basic and acidic residues" evidence="2">
    <location>
        <begin position="372"/>
        <end position="388"/>
    </location>
</feature>
<gene>
    <name evidence="4" type="ORF">SO802_019481</name>
</gene>
<dbReference type="SMART" id="SM00343">
    <property type="entry name" value="ZnF_C2HC"/>
    <property type="match status" value="1"/>
</dbReference>
<feature type="compositionally biased region" description="Low complexity" evidence="2">
    <location>
        <begin position="214"/>
        <end position="227"/>
    </location>
</feature>
<keyword evidence="1" id="KW-0479">Metal-binding</keyword>
<dbReference type="AlphaFoldDB" id="A0AAW2CPB1"/>
<feature type="compositionally biased region" description="Basic residues" evidence="2">
    <location>
        <begin position="93"/>
        <end position="119"/>
    </location>
</feature>
<dbReference type="PANTHER" id="PTHR33054:SF9">
    <property type="entry name" value="CCHC-TYPE DOMAIN-CONTAINING PROTEIN"/>
    <property type="match status" value="1"/>
</dbReference>
<evidence type="ECO:0000313" key="5">
    <source>
        <dbReference type="Proteomes" id="UP001459277"/>
    </source>
</evidence>
<evidence type="ECO:0000256" key="2">
    <source>
        <dbReference type="SAM" id="MobiDB-lite"/>
    </source>
</evidence>
<dbReference type="SUPFAM" id="SSF57756">
    <property type="entry name" value="Retrovirus zinc finger-like domains"/>
    <property type="match status" value="1"/>
</dbReference>
<feature type="domain" description="CCHC-type" evidence="3">
    <location>
        <begin position="155"/>
        <end position="171"/>
    </location>
</feature>
<dbReference type="InterPro" id="IPR036875">
    <property type="entry name" value="Znf_CCHC_sf"/>
</dbReference>
<dbReference type="GO" id="GO:0003676">
    <property type="term" value="F:nucleic acid binding"/>
    <property type="evidence" value="ECO:0007669"/>
    <property type="project" value="InterPro"/>
</dbReference>
<sequence length="437" mass="49568">MNRSDCNSPFWKEKFINGLPTLFGEKVKETLCNSLGEIDYDNLTYGDISSTIRSVGMKMCRDFKIHSKASKSKAKYELGTFCTQYGLPPIAPSKRKTKHRRPESPKKPYKKRTKSRFYKRQGYSNPKDGDYYKKGKPSRSKSTGKFEKIPKAFGKCFNCGKKGHFRNKCKEEAKSLINTLINDQPSKEKIFKLLELDHIEHESTSSSSEHEIHQSSSEPSRNYSSSSEPRIDLACKGNCCRNLNTLSKKESILNLIEQIEDPVIKAQKIAQFKKVKSQSKPKARTLNQDFKISRVQGGILINPKYHGTNPGYLTIFPSKKNQTKKSASISHPEHKACILHKNISCIASPDLKENVFSNKCVTRNYLTCPENPKQENQRKMAENRDKGKAPVQDYSQFTKFTEQPYERHKGASSNQGAVSLQEYATVAHSSGNTVITL</sequence>
<reference evidence="4 5" key="1">
    <citation type="submission" date="2024-01" db="EMBL/GenBank/DDBJ databases">
        <title>A telomere-to-telomere, gap-free genome of sweet tea (Lithocarpus litseifolius).</title>
        <authorList>
            <person name="Zhou J."/>
        </authorList>
    </citation>
    <scope>NUCLEOTIDE SEQUENCE [LARGE SCALE GENOMIC DNA]</scope>
    <source>
        <strain evidence="4">Zhou-2022a</strain>
        <tissue evidence="4">Leaf</tissue>
    </source>
</reference>
<dbReference type="GO" id="GO:0008270">
    <property type="term" value="F:zinc ion binding"/>
    <property type="evidence" value="ECO:0007669"/>
    <property type="project" value="UniProtKB-KW"/>
</dbReference>
<dbReference type="Gene3D" id="4.10.60.10">
    <property type="entry name" value="Zinc finger, CCHC-type"/>
    <property type="match status" value="1"/>
</dbReference>
<protein>
    <recommendedName>
        <fullName evidence="3">CCHC-type domain-containing protein</fullName>
    </recommendedName>
</protein>
<dbReference type="Proteomes" id="UP001459277">
    <property type="component" value="Unassembled WGS sequence"/>
</dbReference>
<feature type="region of interest" description="Disordered" evidence="2">
    <location>
        <begin position="89"/>
        <end position="144"/>
    </location>
</feature>
<name>A0AAW2CPB1_9ROSI</name>
<evidence type="ECO:0000259" key="3">
    <source>
        <dbReference type="PROSITE" id="PS50158"/>
    </source>
</evidence>
<feature type="compositionally biased region" description="Basic and acidic residues" evidence="2">
    <location>
        <begin position="202"/>
        <end position="213"/>
    </location>
</feature>
<keyword evidence="5" id="KW-1185">Reference proteome</keyword>
<comment type="caution">
    <text evidence="4">The sequence shown here is derived from an EMBL/GenBank/DDBJ whole genome shotgun (WGS) entry which is preliminary data.</text>
</comment>
<organism evidence="4 5">
    <name type="scientific">Lithocarpus litseifolius</name>
    <dbReference type="NCBI Taxonomy" id="425828"/>
    <lineage>
        <taxon>Eukaryota</taxon>
        <taxon>Viridiplantae</taxon>
        <taxon>Streptophyta</taxon>
        <taxon>Embryophyta</taxon>
        <taxon>Tracheophyta</taxon>
        <taxon>Spermatophyta</taxon>
        <taxon>Magnoliopsida</taxon>
        <taxon>eudicotyledons</taxon>
        <taxon>Gunneridae</taxon>
        <taxon>Pentapetalae</taxon>
        <taxon>rosids</taxon>
        <taxon>fabids</taxon>
        <taxon>Fagales</taxon>
        <taxon>Fagaceae</taxon>
        <taxon>Lithocarpus</taxon>
    </lineage>
</organism>
<feature type="region of interest" description="Disordered" evidence="2">
    <location>
        <begin position="202"/>
        <end position="227"/>
    </location>
</feature>
<evidence type="ECO:0000313" key="4">
    <source>
        <dbReference type="EMBL" id="KAK9999878.1"/>
    </source>
</evidence>
<dbReference type="EMBL" id="JAZDWU010000006">
    <property type="protein sequence ID" value="KAK9999878.1"/>
    <property type="molecule type" value="Genomic_DNA"/>
</dbReference>
<proteinExistence type="predicted"/>
<feature type="region of interest" description="Disordered" evidence="2">
    <location>
        <begin position="370"/>
        <end position="390"/>
    </location>
</feature>
<evidence type="ECO:0000256" key="1">
    <source>
        <dbReference type="PROSITE-ProRule" id="PRU00047"/>
    </source>
</evidence>
<accession>A0AAW2CPB1</accession>
<dbReference type="InterPro" id="IPR001878">
    <property type="entry name" value="Znf_CCHC"/>
</dbReference>
<dbReference type="PANTHER" id="PTHR33054">
    <property type="entry name" value="CCHC-TYPE DOMAIN-CONTAINING PROTEIN"/>
    <property type="match status" value="1"/>
</dbReference>
<keyword evidence="1" id="KW-0862">Zinc</keyword>
<keyword evidence="1" id="KW-0863">Zinc-finger</keyword>